<organism evidence="3 4">
    <name type="scientific">Jaapia argillacea MUCL 33604</name>
    <dbReference type="NCBI Taxonomy" id="933084"/>
    <lineage>
        <taxon>Eukaryota</taxon>
        <taxon>Fungi</taxon>
        <taxon>Dikarya</taxon>
        <taxon>Basidiomycota</taxon>
        <taxon>Agaricomycotina</taxon>
        <taxon>Agaricomycetes</taxon>
        <taxon>Agaricomycetidae</taxon>
        <taxon>Jaapiales</taxon>
        <taxon>Jaapiaceae</taxon>
        <taxon>Jaapia</taxon>
    </lineage>
</organism>
<dbReference type="HOGENOM" id="CLU_571142_0_0_1"/>
<dbReference type="PROSITE" id="PS00108">
    <property type="entry name" value="PROTEIN_KINASE_ST"/>
    <property type="match status" value="1"/>
</dbReference>
<evidence type="ECO:0000259" key="2">
    <source>
        <dbReference type="PROSITE" id="PS50011"/>
    </source>
</evidence>
<evidence type="ECO:0000313" key="3">
    <source>
        <dbReference type="EMBL" id="KDQ52543.1"/>
    </source>
</evidence>
<accession>A0A067PCA7</accession>
<dbReference type="Proteomes" id="UP000027265">
    <property type="component" value="Unassembled WGS sequence"/>
</dbReference>
<protein>
    <recommendedName>
        <fullName evidence="2">Protein kinase domain-containing protein</fullName>
    </recommendedName>
</protein>
<keyword evidence="1" id="KW-1133">Transmembrane helix</keyword>
<sequence>MSHCPLLQAFFREAVVWKHLRHSNVIPFIGVYATPSEFNLISPWMANGDIISFLKANLDADWQNLVLDIVEGLSYIHGMELVHGDLKGANILINSRLEACLSDFGLTTALSASDAPLSTSSAVIAGSARWLAPELIYPRGDRRHTPSSDVYAFGVVLWEIITCRVPFDDIPRDETVMLRVSRGLRPCIHCLADFPSVGYGALRLFESCLKTDPSERPRMGDASVKEALFGTANLPHKITPTWAGRTWLVLPPVLGFAASLLLLATIPSFRLGACIIAGIFVLLGIRNALLSQFVVLTVYTSAPSTITSFYDGDIVVPSLHISATVMSTVILGVSFYLNFADIPPDWGPSESYVFSSRYLTGCSIALYAGLSAYHDANLVFALLKYRKGASIQSVYNIRPGTQLVVSVPPAVFPQDVRFVCELMGELEWMSYHEKSHHYFVQYKNDDDAEQALVDLVPQLETFTTLGQVCNAISFNIST</sequence>
<name>A0A067PCA7_9AGAM</name>
<dbReference type="Gene3D" id="1.10.510.10">
    <property type="entry name" value="Transferase(Phosphotransferase) domain 1"/>
    <property type="match status" value="1"/>
</dbReference>
<keyword evidence="1" id="KW-0472">Membrane</keyword>
<feature type="transmembrane region" description="Helical" evidence="1">
    <location>
        <begin position="358"/>
        <end position="383"/>
    </location>
</feature>
<dbReference type="AlphaFoldDB" id="A0A067PCA7"/>
<dbReference type="InterPro" id="IPR051681">
    <property type="entry name" value="Ser/Thr_Kinases-Pseudokinases"/>
</dbReference>
<feature type="domain" description="Protein kinase" evidence="2">
    <location>
        <begin position="1"/>
        <end position="229"/>
    </location>
</feature>
<dbReference type="PANTHER" id="PTHR44329">
    <property type="entry name" value="SERINE/THREONINE-PROTEIN KINASE TNNI3K-RELATED"/>
    <property type="match status" value="1"/>
</dbReference>
<dbReference type="SMART" id="SM00220">
    <property type="entry name" value="S_TKc"/>
    <property type="match status" value="1"/>
</dbReference>
<dbReference type="InParanoid" id="A0A067PCA7"/>
<keyword evidence="1" id="KW-0812">Transmembrane</keyword>
<evidence type="ECO:0000313" key="4">
    <source>
        <dbReference type="Proteomes" id="UP000027265"/>
    </source>
</evidence>
<dbReference type="InterPro" id="IPR000719">
    <property type="entry name" value="Prot_kinase_dom"/>
</dbReference>
<keyword evidence="4" id="KW-1185">Reference proteome</keyword>
<dbReference type="SUPFAM" id="SSF56112">
    <property type="entry name" value="Protein kinase-like (PK-like)"/>
    <property type="match status" value="1"/>
</dbReference>
<proteinExistence type="predicted"/>
<dbReference type="PROSITE" id="PS50011">
    <property type="entry name" value="PROTEIN_KINASE_DOM"/>
    <property type="match status" value="1"/>
</dbReference>
<gene>
    <name evidence="3" type="ORF">JAAARDRAFT_50223</name>
</gene>
<feature type="transmembrane region" description="Helical" evidence="1">
    <location>
        <begin position="247"/>
        <end position="269"/>
    </location>
</feature>
<reference evidence="4" key="1">
    <citation type="journal article" date="2014" name="Proc. Natl. Acad. Sci. U.S.A.">
        <title>Extensive sampling of basidiomycete genomes demonstrates inadequacy of the white-rot/brown-rot paradigm for wood decay fungi.</title>
        <authorList>
            <person name="Riley R."/>
            <person name="Salamov A.A."/>
            <person name="Brown D.W."/>
            <person name="Nagy L.G."/>
            <person name="Floudas D."/>
            <person name="Held B.W."/>
            <person name="Levasseur A."/>
            <person name="Lombard V."/>
            <person name="Morin E."/>
            <person name="Otillar R."/>
            <person name="Lindquist E.A."/>
            <person name="Sun H."/>
            <person name="LaButti K.M."/>
            <person name="Schmutz J."/>
            <person name="Jabbour D."/>
            <person name="Luo H."/>
            <person name="Baker S.E."/>
            <person name="Pisabarro A.G."/>
            <person name="Walton J.D."/>
            <person name="Blanchette R.A."/>
            <person name="Henrissat B."/>
            <person name="Martin F."/>
            <person name="Cullen D."/>
            <person name="Hibbett D.S."/>
            <person name="Grigoriev I.V."/>
        </authorList>
    </citation>
    <scope>NUCLEOTIDE SEQUENCE [LARGE SCALE GENOMIC DNA]</scope>
    <source>
        <strain evidence="4">MUCL 33604</strain>
    </source>
</reference>
<dbReference type="Pfam" id="PF07714">
    <property type="entry name" value="PK_Tyr_Ser-Thr"/>
    <property type="match status" value="1"/>
</dbReference>
<dbReference type="STRING" id="933084.A0A067PCA7"/>
<dbReference type="GO" id="GO:0005524">
    <property type="term" value="F:ATP binding"/>
    <property type="evidence" value="ECO:0007669"/>
    <property type="project" value="InterPro"/>
</dbReference>
<feature type="transmembrane region" description="Helical" evidence="1">
    <location>
        <begin position="275"/>
        <end position="302"/>
    </location>
</feature>
<feature type="transmembrane region" description="Helical" evidence="1">
    <location>
        <begin position="314"/>
        <end position="338"/>
    </location>
</feature>
<evidence type="ECO:0000256" key="1">
    <source>
        <dbReference type="SAM" id="Phobius"/>
    </source>
</evidence>
<dbReference type="InterPro" id="IPR008271">
    <property type="entry name" value="Ser/Thr_kinase_AS"/>
</dbReference>
<dbReference type="InterPro" id="IPR001245">
    <property type="entry name" value="Ser-Thr/Tyr_kinase_cat_dom"/>
</dbReference>
<dbReference type="GO" id="GO:0004674">
    <property type="term" value="F:protein serine/threonine kinase activity"/>
    <property type="evidence" value="ECO:0007669"/>
    <property type="project" value="TreeGrafter"/>
</dbReference>
<dbReference type="OrthoDB" id="6718656at2759"/>
<dbReference type="PANTHER" id="PTHR44329:SF214">
    <property type="entry name" value="PROTEIN KINASE DOMAIN-CONTAINING PROTEIN"/>
    <property type="match status" value="1"/>
</dbReference>
<dbReference type="EMBL" id="KL197739">
    <property type="protein sequence ID" value="KDQ52543.1"/>
    <property type="molecule type" value="Genomic_DNA"/>
</dbReference>
<dbReference type="InterPro" id="IPR011009">
    <property type="entry name" value="Kinase-like_dom_sf"/>
</dbReference>